<evidence type="ECO:0000313" key="1">
    <source>
        <dbReference type="EMBL" id="KAK0416135.1"/>
    </source>
</evidence>
<dbReference type="EMBL" id="JAUCMV010000002">
    <property type="protein sequence ID" value="KAK0416135.1"/>
    <property type="molecule type" value="Genomic_DNA"/>
</dbReference>
<gene>
    <name evidence="1" type="ORF">QR680_012308</name>
</gene>
<evidence type="ECO:0000313" key="2">
    <source>
        <dbReference type="Proteomes" id="UP001175271"/>
    </source>
</evidence>
<organism evidence="1 2">
    <name type="scientific">Steinernema hermaphroditum</name>
    <dbReference type="NCBI Taxonomy" id="289476"/>
    <lineage>
        <taxon>Eukaryota</taxon>
        <taxon>Metazoa</taxon>
        <taxon>Ecdysozoa</taxon>
        <taxon>Nematoda</taxon>
        <taxon>Chromadorea</taxon>
        <taxon>Rhabditida</taxon>
        <taxon>Tylenchina</taxon>
        <taxon>Panagrolaimomorpha</taxon>
        <taxon>Strongyloidoidea</taxon>
        <taxon>Steinernematidae</taxon>
        <taxon>Steinernema</taxon>
    </lineage>
</organism>
<sequence>MKVRLNNMGVQVGVFQDDHIVFSTGLYHAVRTICSSGKSFAKTTSKADTHLPLLFHRTRPLSEKYLSSRGR</sequence>
<dbReference type="Proteomes" id="UP001175271">
    <property type="component" value="Unassembled WGS sequence"/>
</dbReference>
<keyword evidence="2" id="KW-1185">Reference proteome</keyword>
<proteinExistence type="predicted"/>
<name>A0AA39M0J2_9BILA</name>
<comment type="caution">
    <text evidence="1">The sequence shown here is derived from an EMBL/GenBank/DDBJ whole genome shotgun (WGS) entry which is preliminary data.</text>
</comment>
<accession>A0AA39M0J2</accession>
<protein>
    <submittedName>
        <fullName evidence="1">Uncharacterized protein</fullName>
    </submittedName>
</protein>
<reference evidence="1" key="1">
    <citation type="submission" date="2023-06" db="EMBL/GenBank/DDBJ databases">
        <title>Genomic analysis of the entomopathogenic nematode Steinernema hermaphroditum.</title>
        <authorList>
            <person name="Schwarz E.M."/>
            <person name="Heppert J.K."/>
            <person name="Baniya A."/>
            <person name="Schwartz H.T."/>
            <person name="Tan C.-H."/>
            <person name="Antoshechkin I."/>
            <person name="Sternberg P.W."/>
            <person name="Goodrich-Blair H."/>
            <person name="Dillman A.R."/>
        </authorList>
    </citation>
    <scope>NUCLEOTIDE SEQUENCE</scope>
    <source>
        <strain evidence="1">PS9179</strain>
        <tissue evidence="1">Whole animal</tissue>
    </source>
</reference>
<dbReference type="AlphaFoldDB" id="A0AA39M0J2"/>